<dbReference type="GO" id="GO:0016787">
    <property type="term" value="F:hydrolase activity"/>
    <property type="evidence" value="ECO:0007669"/>
    <property type="project" value="InterPro"/>
</dbReference>
<dbReference type="AlphaFoldDB" id="A0A382PFB5"/>
<dbReference type="Pfam" id="PF02230">
    <property type="entry name" value="Abhydrolase_2"/>
    <property type="match status" value="1"/>
</dbReference>
<sequence>MSRIALSLLLLISGSMSAASVQTQESITLQKTRKFSARFLLYFPEGYQDKKETKWPLMLFLHGAGERGDDLNRVKMHGPPKLVEKGQKLPFIIISPQCPKNQRWDDAMLTALLDHACMEYRVDTSRLYLTGLSMGGYGSWSLGMTLCDRFAAIAPICGGGSFIDVYNASGAKGKALRSLGVWAFHGAKDTVVPLRESEKMVEALKKFGHPAPKLTIYPDARHDSWTKTYDNLELYQWFQKYQRK</sequence>
<gene>
    <name evidence="3" type="ORF">METZ01_LOCUS323496</name>
</gene>
<evidence type="ECO:0000313" key="3">
    <source>
        <dbReference type="EMBL" id="SVC70642.1"/>
    </source>
</evidence>
<evidence type="ECO:0000256" key="1">
    <source>
        <dbReference type="ARBA" id="ARBA00022729"/>
    </source>
</evidence>
<dbReference type="InterPro" id="IPR029058">
    <property type="entry name" value="AB_hydrolase_fold"/>
</dbReference>
<proteinExistence type="predicted"/>
<accession>A0A382PFB5</accession>
<feature type="domain" description="Phospholipase/carboxylesterase/thioesterase" evidence="2">
    <location>
        <begin position="108"/>
        <end position="228"/>
    </location>
</feature>
<dbReference type="PANTHER" id="PTHR43037:SF1">
    <property type="entry name" value="BLL1128 PROTEIN"/>
    <property type="match status" value="1"/>
</dbReference>
<dbReference type="SUPFAM" id="SSF53474">
    <property type="entry name" value="alpha/beta-Hydrolases"/>
    <property type="match status" value="1"/>
</dbReference>
<dbReference type="InterPro" id="IPR003140">
    <property type="entry name" value="PLipase/COase/thioEstase"/>
</dbReference>
<keyword evidence="1" id="KW-0732">Signal</keyword>
<dbReference type="Gene3D" id="3.40.50.1820">
    <property type="entry name" value="alpha/beta hydrolase"/>
    <property type="match status" value="1"/>
</dbReference>
<protein>
    <recommendedName>
        <fullName evidence="2">Phospholipase/carboxylesterase/thioesterase domain-containing protein</fullName>
    </recommendedName>
</protein>
<evidence type="ECO:0000259" key="2">
    <source>
        <dbReference type="Pfam" id="PF02230"/>
    </source>
</evidence>
<reference evidence="3" key="1">
    <citation type="submission" date="2018-05" db="EMBL/GenBank/DDBJ databases">
        <authorList>
            <person name="Lanie J.A."/>
            <person name="Ng W.-L."/>
            <person name="Kazmierczak K.M."/>
            <person name="Andrzejewski T.M."/>
            <person name="Davidsen T.M."/>
            <person name="Wayne K.J."/>
            <person name="Tettelin H."/>
            <person name="Glass J.I."/>
            <person name="Rusch D."/>
            <person name="Podicherti R."/>
            <person name="Tsui H.-C.T."/>
            <person name="Winkler M.E."/>
        </authorList>
    </citation>
    <scope>NUCLEOTIDE SEQUENCE</scope>
</reference>
<organism evidence="3">
    <name type="scientific">marine metagenome</name>
    <dbReference type="NCBI Taxonomy" id="408172"/>
    <lineage>
        <taxon>unclassified sequences</taxon>
        <taxon>metagenomes</taxon>
        <taxon>ecological metagenomes</taxon>
    </lineage>
</organism>
<dbReference type="PANTHER" id="PTHR43037">
    <property type="entry name" value="UNNAMED PRODUCT-RELATED"/>
    <property type="match status" value="1"/>
</dbReference>
<dbReference type="InterPro" id="IPR050955">
    <property type="entry name" value="Plant_Biomass_Hydrol_Est"/>
</dbReference>
<dbReference type="EMBL" id="UINC01106170">
    <property type="protein sequence ID" value="SVC70642.1"/>
    <property type="molecule type" value="Genomic_DNA"/>
</dbReference>
<name>A0A382PFB5_9ZZZZ</name>